<protein>
    <submittedName>
        <fullName evidence="1">Uncharacterized protein</fullName>
    </submittedName>
</protein>
<dbReference type="Proteomes" id="UP000016929">
    <property type="component" value="Unassembled WGS sequence"/>
</dbReference>
<reference evidence="2" key="1">
    <citation type="submission" date="2012-09" db="EMBL/GenBank/DDBJ databases">
        <title>Genome sequencing and comparative transcriptomics of race 1 and race 4 of banana pathogen: Fusarium oxysporum f. sp. cubense.</title>
        <authorList>
            <person name="Fang X."/>
            <person name="Huang J."/>
        </authorList>
    </citation>
    <scope>NUCLEOTIDE SEQUENCE [LARGE SCALE GENOMIC DNA]</scope>
    <source>
        <strain evidence="2">race 4</strain>
    </source>
</reference>
<proteinExistence type="predicted"/>
<sequence>MTGRAIYTDAIVTLRPSQLQKLETGWETTFENICRDILVALTELPNSRTDRPMPRGSSGGEVIYSLSRDERRLASMMATLDRRHDRRRHRETTLFLQGWLQDRLRLRREVFRGTQ</sequence>
<dbReference type="EMBL" id="KB726239">
    <property type="protein sequence ID" value="EMT73076.1"/>
    <property type="molecule type" value="Genomic_DNA"/>
</dbReference>
<organism evidence="1 2">
    <name type="scientific">Fusarium oxysporum f. sp. cubense (strain race 4)</name>
    <name type="common">Panama disease fungus</name>
    <dbReference type="NCBI Taxonomy" id="2502994"/>
    <lineage>
        <taxon>Eukaryota</taxon>
        <taxon>Fungi</taxon>
        <taxon>Dikarya</taxon>
        <taxon>Ascomycota</taxon>
        <taxon>Pezizomycotina</taxon>
        <taxon>Sordariomycetes</taxon>
        <taxon>Hypocreomycetidae</taxon>
        <taxon>Hypocreales</taxon>
        <taxon>Nectriaceae</taxon>
        <taxon>Fusarium</taxon>
        <taxon>Fusarium oxysporum species complex</taxon>
    </lineage>
</organism>
<dbReference type="STRING" id="1229665.N1S680"/>
<dbReference type="OrthoDB" id="5077557at2759"/>
<name>N1S680_FUSC4</name>
<accession>N1S680</accession>
<dbReference type="AlphaFoldDB" id="N1S680"/>
<evidence type="ECO:0000313" key="1">
    <source>
        <dbReference type="EMBL" id="EMT73076.1"/>
    </source>
</evidence>
<keyword evidence="2" id="KW-1185">Reference proteome</keyword>
<reference evidence="2" key="2">
    <citation type="journal article" date="2014" name="PLoS ONE">
        <title>Genome and Transcriptome Analysis of the Fungal Pathogen Fusarium oxysporum f. sp. cubense Causing Banana Vascular Wilt Disease.</title>
        <authorList>
            <person name="Guo L."/>
            <person name="Han L."/>
            <person name="Yang L."/>
            <person name="Zeng H."/>
            <person name="Fan D."/>
            <person name="Zhu Y."/>
            <person name="Feng Y."/>
            <person name="Wang G."/>
            <person name="Peng C."/>
            <person name="Jiang X."/>
            <person name="Zhou D."/>
            <person name="Ni P."/>
            <person name="Liang C."/>
            <person name="Liu L."/>
            <person name="Wang J."/>
            <person name="Mao C."/>
            <person name="Fang X."/>
            <person name="Peng M."/>
            <person name="Huang J."/>
        </authorList>
    </citation>
    <scope>NUCLEOTIDE SEQUENCE [LARGE SCALE GENOMIC DNA]</scope>
    <source>
        <strain evidence="2">race 4</strain>
    </source>
</reference>
<gene>
    <name evidence="1" type="ORF">FOC4_g10000348</name>
</gene>
<evidence type="ECO:0000313" key="2">
    <source>
        <dbReference type="Proteomes" id="UP000016929"/>
    </source>
</evidence>
<dbReference type="HOGENOM" id="CLU_2109086_0_0_1"/>